<feature type="active site" description="Charge relay system" evidence="5">
    <location>
        <position position="456"/>
    </location>
</feature>
<dbReference type="Gene3D" id="2.60.40.10">
    <property type="entry name" value="Immunoglobulins"/>
    <property type="match status" value="2"/>
</dbReference>
<accession>A0ABQ3Z6P7</accession>
<gene>
    <name evidence="9" type="ORF">Adu01nite_68570</name>
</gene>
<sequence length="802" mass="82442">MARMLRSVTALAVALLLVTPGSARAAEPDPGPVIISVDEDAAKPASPPPPPWTDGIARPVAGLTDSAGVHSDFVADELILTSADPAAADALAKRWGGTVLIKNDPKIKDFVPQFLVRVEPGLADPSKLSDLLGKLNPGREQADALAVSSKAGLGLLTIAATEAVDGLTVGINWLAEPDGIANGSTNEALIGPDGFGNNSGSAYDRNAYTWSYLNSGSTQDIGTAPAWTLLDSVGRAESTVKIGIVDQGFRPDINDDLPAGTTSASVVPLVSPGDAGSSAAPWHGTEVADTAGGVPDNGRGVAGSAGPGARLHLVWSSYDFFTAIFGISAAVNAGSRIINMSFGASVHWSLEWSVIPFELATSTFHGAGILLFAAAGNDGNDVDGESCVWFVCWENHWVTPCENAGVICVGGLARNSLDRASHSNYGHENVDIFAPYTVISGPTPANTAVHPVNGTSFASPYAAGVAALIWAADPGQSSNSVESKLFNAMRTSPDEQVKRRVINALDAVRDALPPAIDIKTPLTGAQLGAGTPTQFRAVTFDDGLGTPTVTWKRGSTALGTGNPITASLPAGTYTVTATAAFPGGATASDSIQVTVTNHAPVMHIVTPSDDSAVPVFTPTEPITFTGTSWDPDLGPLANSQVSWRLDGSATSFATGHTATAALNTSTGQHTVTFRGCDSFGSCQTDTVTIAIQPAGPNLPPTVAITNPLDGASLWVNGSDADGIYHQLTLGSTASDPEGGPLTLVWTDSRAGAPAVQIGTGPSPTVKLYGGCEQIKHRITLTATDNAGNVRQQTVEVWVKQIC</sequence>
<feature type="chain" id="PRO_5047282256" description="Peptidase S8/S53 domain-containing protein" evidence="7">
    <location>
        <begin position="26"/>
        <end position="802"/>
    </location>
</feature>
<comment type="caution">
    <text evidence="9">The sequence shown here is derived from an EMBL/GenBank/DDBJ whole genome shotgun (WGS) entry which is preliminary data.</text>
</comment>
<keyword evidence="2 5" id="KW-0645">Protease</keyword>
<evidence type="ECO:0000256" key="4">
    <source>
        <dbReference type="ARBA" id="ARBA00022825"/>
    </source>
</evidence>
<feature type="active site" description="Charge relay system" evidence="5">
    <location>
        <position position="283"/>
    </location>
</feature>
<keyword evidence="7" id="KW-0732">Signal</keyword>
<feature type="region of interest" description="Disordered" evidence="6">
    <location>
        <begin position="40"/>
        <end position="59"/>
    </location>
</feature>
<name>A0ABQ3Z6P7_9ACTN</name>
<reference evidence="9 10" key="1">
    <citation type="submission" date="2021-01" db="EMBL/GenBank/DDBJ databases">
        <title>Whole genome shotgun sequence of Actinoplanes durhamensis NBRC 14914.</title>
        <authorList>
            <person name="Komaki H."/>
            <person name="Tamura T."/>
        </authorList>
    </citation>
    <scope>NUCLEOTIDE SEQUENCE [LARGE SCALE GENOMIC DNA]</scope>
    <source>
        <strain evidence="9 10">NBRC 14914</strain>
    </source>
</reference>
<evidence type="ECO:0000256" key="6">
    <source>
        <dbReference type="SAM" id="MobiDB-lite"/>
    </source>
</evidence>
<evidence type="ECO:0000256" key="7">
    <source>
        <dbReference type="SAM" id="SignalP"/>
    </source>
</evidence>
<dbReference type="Proteomes" id="UP000637628">
    <property type="component" value="Unassembled WGS sequence"/>
</dbReference>
<dbReference type="InterPro" id="IPR000209">
    <property type="entry name" value="Peptidase_S8/S53_dom"/>
</dbReference>
<feature type="domain" description="Peptidase S8/S53" evidence="8">
    <location>
        <begin position="238"/>
        <end position="499"/>
    </location>
</feature>
<evidence type="ECO:0000313" key="9">
    <source>
        <dbReference type="EMBL" id="GIE05507.1"/>
    </source>
</evidence>
<keyword evidence="10" id="KW-1185">Reference proteome</keyword>
<evidence type="ECO:0000256" key="5">
    <source>
        <dbReference type="PROSITE-ProRule" id="PRU01240"/>
    </source>
</evidence>
<comment type="similarity">
    <text evidence="1 5">Belongs to the peptidase S8 family.</text>
</comment>
<organism evidence="9 10">
    <name type="scientific">Paractinoplanes durhamensis</name>
    <dbReference type="NCBI Taxonomy" id="113563"/>
    <lineage>
        <taxon>Bacteria</taxon>
        <taxon>Bacillati</taxon>
        <taxon>Actinomycetota</taxon>
        <taxon>Actinomycetes</taxon>
        <taxon>Micromonosporales</taxon>
        <taxon>Micromonosporaceae</taxon>
        <taxon>Paractinoplanes</taxon>
    </lineage>
</organism>
<dbReference type="PRINTS" id="PR00723">
    <property type="entry name" value="SUBTILISIN"/>
</dbReference>
<dbReference type="PROSITE" id="PS00138">
    <property type="entry name" value="SUBTILASE_SER"/>
    <property type="match status" value="1"/>
</dbReference>
<feature type="signal peptide" evidence="7">
    <location>
        <begin position="1"/>
        <end position="25"/>
    </location>
</feature>
<dbReference type="Pfam" id="PF00082">
    <property type="entry name" value="Peptidase_S8"/>
    <property type="match status" value="1"/>
</dbReference>
<dbReference type="EMBL" id="BOML01000056">
    <property type="protein sequence ID" value="GIE05507.1"/>
    <property type="molecule type" value="Genomic_DNA"/>
</dbReference>
<dbReference type="SUPFAM" id="SSF52743">
    <property type="entry name" value="Subtilisin-like"/>
    <property type="match status" value="1"/>
</dbReference>
<protein>
    <recommendedName>
        <fullName evidence="8">Peptidase S8/S53 domain-containing protein</fullName>
    </recommendedName>
</protein>
<dbReference type="Gene3D" id="3.40.50.200">
    <property type="entry name" value="Peptidase S8/S53 domain"/>
    <property type="match status" value="1"/>
</dbReference>
<dbReference type="InterPro" id="IPR013783">
    <property type="entry name" value="Ig-like_fold"/>
</dbReference>
<keyword evidence="4 5" id="KW-0720">Serine protease</keyword>
<evidence type="ECO:0000256" key="2">
    <source>
        <dbReference type="ARBA" id="ARBA00022670"/>
    </source>
</evidence>
<keyword evidence="3 5" id="KW-0378">Hydrolase</keyword>
<evidence type="ECO:0000256" key="3">
    <source>
        <dbReference type="ARBA" id="ARBA00022801"/>
    </source>
</evidence>
<evidence type="ECO:0000313" key="10">
    <source>
        <dbReference type="Proteomes" id="UP000637628"/>
    </source>
</evidence>
<dbReference type="InterPro" id="IPR015500">
    <property type="entry name" value="Peptidase_S8_subtilisin-rel"/>
</dbReference>
<dbReference type="InterPro" id="IPR023828">
    <property type="entry name" value="Peptidase_S8_Ser-AS"/>
</dbReference>
<evidence type="ECO:0000259" key="8">
    <source>
        <dbReference type="Pfam" id="PF00082"/>
    </source>
</evidence>
<evidence type="ECO:0000256" key="1">
    <source>
        <dbReference type="ARBA" id="ARBA00011073"/>
    </source>
</evidence>
<dbReference type="InterPro" id="IPR050131">
    <property type="entry name" value="Peptidase_S8_subtilisin-like"/>
</dbReference>
<dbReference type="PROSITE" id="PS51892">
    <property type="entry name" value="SUBTILASE"/>
    <property type="match status" value="1"/>
</dbReference>
<dbReference type="PANTHER" id="PTHR43806:SF11">
    <property type="entry name" value="CEREVISIN-RELATED"/>
    <property type="match status" value="1"/>
</dbReference>
<proteinExistence type="inferred from homology"/>
<feature type="active site" description="Charge relay system" evidence="5">
    <location>
        <position position="246"/>
    </location>
</feature>
<dbReference type="InterPro" id="IPR036852">
    <property type="entry name" value="Peptidase_S8/S53_dom_sf"/>
</dbReference>
<dbReference type="PANTHER" id="PTHR43806">
    <property type="entry name" value="PEPTIDASE S8"/>
    <property type="match status" value="1"/>
</dbReference>